<dbReference type="InterPro" id="IPR029058">
    <property type="entry name" value="AB_hydrolase_fold"/>
</dbReference>
<reference evidence="3 4" key="1">
    <citation type="journal article" date="2019" name="Appl. Microbiol. Biotechnol.">
        <title>Uncovering carbohydrate metabolism through a genotype-phenotype association study of 56 lactic acid bacteria genomes.</title>
        <authorList>
            <person name="Buron-Moles G."/>
            <person name="Chailyan A."/>
            <person name="Dolejs I."/>
            <person name="Forster J."/>
            <person name="Miks M.H."/>
        </authorList>
    </citation>
    <scope>NUCLEOTIDE SEQUENCE [LARGE SCALE GENOMIC DNA]</scope>
    <source>
        <strain evidence="3 4">ATCC 700006</strain>
    </source>
</reference>
<keyword evidence="1" id="KW-0378">Hydrolase</keyword>
<evidence type="ECO:0000259" key="2">
    <source>
        <dbReference type="Pfam" id="PF20434"/>
    </source>
</evidence>
<organism evidence="3 4">
    <name type="scientific">Leuconostoc fallax</name>
    <dbReference type="NCBI Taxonomy" id="1251"/>
    <lineage>
        <taxon>Bacteria</taxon>
        <taxon>Bacillati</taxon>
        <taxon>Bacillota</taxon>
        <taxon>Bacilli</taxon>
        <taxon>Lactobacillales</taxon>
        <taxon>Lactobacillaceae</taxon>
        <taxon>Leuconostoc</taxon>
    </lineage>
</organism>
<name>A0A4V6PJI9_9LACO</name>
<dbReference type="PANTHER" id="PTHR48081">
    <property type="entry name" value="AB HYDROLASE SUPERFAMILY PROTEIN C4A8.06C"/>
    <property type="match status" value="1"/>
</dbReference>
<dbReference type="Proteomes" id="UP000295681">
    <property type="component" value="Unassembled WGS sequence"/>
</dbReference>
<dbReference type="SUPFAM" id="SSF53474">
    <property type="entry name" value="alpha/beta-Hydrolases"/>
    <property type="match status" value="1"/>
</dbReference>
<protein>
    <recommendedName>
        <fullName evidence="2">BD-FAE-like domain-containing protein</fullName>
    </recommendedName>
</protein>
<sequence length="294" mass="32880">MFKDRKYQFVPAKLPETIEKMHLNVPYMSGKRHQLDVYLPQGPGPFPVIFDIYGGGLLFGDKSSLKLEPSLRFLADKFAVVSVDYTPNTTEHNVFPNQISELRLALIYLNNHAEQYHLNMDDVTVIGESSGAQLAVLSAASFSSNVILGDAFNDYRIPKIKRVIAMYGPYKLDQFKSEFTTLGLQPKFSETGTASAFEGIMLGNQAPKLVPDLVAQANPESYFTYHMPPLMLIAGKHDHVVPYLQSVALSEAYQAKVSPDTIETVWVDHGDHGPKDYNNADIHAKKLVFIQRTK</sequence>
<evidence type="ECO:0000313" key="3">
    <source>
        <dbReference type="EMBL" id="TDG70094.1"/>
    </source>
</evidence>
<dbReference type="PANTHER" id="PTHR48081:SF13">
    <property type="entry name" value="ALPHA_BETA HYDROLASE"/>
    <property type="match status" value="1"/>
</dbReference>
<dbReference type="AlphaFoldDB" id="A0A4V6PJI9"/>
<dbReference type="EMBL" id="PUFI01000002">
    <property type="protein sequence ID" value="TDG70094.1"/>
    <property type="molecule type" value="Genomic_DNA"/>
</dbReference>
<dbReference type="InterPro" id="IPR049492">
    <property type="entry name" value="BD-FAE-like_dom"/>
</dbReference>
<feature type="domain" description="BD-FAE-like" evidence="2">
    <location>
        <begin position="35"/>
        <end position="252"/>
    </location>
</feature>
<dbReference type="GO" id="GO:0016787">
    <property type="term" value="F:hydrolase activity"/>
    <property type="evidence" value="ECO:0007669"/>
    <property type="project" value="UniProtKB-KW"/>
</dbReference>
<dbReference type="STRING" id="907931.GCA_000165675_01872"/>
<proteinExistence type="predicted"/>
<gene>
    <name evidence="3" type="ORF">C5L23_001618</name>
</gene>
<evidence type="ECO:0000313" key="4">
    <source>
        <dbReference type="Proteomes" id="UP000295681"/>
    </source>
</evidence>
<dbReference type="Pfam" id="PF20434">
    <property type="entry name" value="BD-FAE"/>
    <property type="match status" value="1"/>
</dbReference>
<dbReference type="Gene3D" id="3.40.50.1820">
    <property type="entry name" value="alpha/beta hydrolase"/>
    <property type="match status" value="1"/>
</dbReference>
<evidence type="ECO:0000256" key="1">
    <source>
        <dbReference type="ARBA" id="ARBA00022801"/>
    </source>
</evidence>
<keyword evidence="4" id="KW-1185">Reference proteome</keyword>
<dbReference type="InterPro" id="IPR050300">
    <property type="entry name" value="GDXG_lipolytic_enzyme"/>
</dbReference>
<comment type="caution">
    <text evidence="3">The sequence shown here is derived from an EMBL/GenBank/DDBJ whole genome shotgun (WGS) entry which is preliminary data.</text>
</comment>
<accession>A0A4V6PJI9</accession>